<organism evidence="2 3">
    <name type="scientific">Cinchona calisaya</name>
    <dbReference type="NCBI Taxonomy" id="153742"/>
    <lineage>
        <taxon>Eukaryota</taxon>
        <taxon>Viridiplantae</taxon>
        <taxon>Streptophyta</taxon>
        <taxon>Embryophyta</taxon>
        <taxon>Tracheophyta</taxon>
        <taxon>Spermatophyta</taxon>
        <taxon>Magnoliopsida</taxon>
        <taxon>eudicotyledons</taxon>
        <taxon>Gunneridae</taxon>
        <taxon>Pentapetalae</taxon>
        <taxon>asterids</taxon>
        <taxon>lamiids</taxon>
        <taxon>Gentianales</taxon>
        <taxon>Rubiaceae</taxon>
        <taxon>Cinchonoideae</taxon>
        <taxon>Cinchoneae</taxon>
        <taxon>Cinchona</taxon>
    </lineage>
</organism>
<keyword evidence="3" id="KW-1185">Reference proteome</keyword>
<protein>
    <recommendedName>
        <fullName evidence="1">Protein kinase domain-containing protein</fullName>
    </recommendedName>
</protein>
<dbReference type="EMBL" id="JBJUIK010000011">
    <property type="protein sequence ID" value="KAL3514817.1"/>
    <property type="molecule type" value="Genomic_DNA"/>
</dbReference>
<dbReference type="InterPro" id="IPR001245">
    <property type="entry name" value="Ser-Thr/Tyr_kinase_cat_dom"/>
</dbReference>
<sequence>MFPPGGKLGQSKIEFLPEQVTIPTDGSDVREIDANLVKFEHKIPTGSNGDLKVRHRNVVHFIGACTRPPLLCIVTEYMRGGSIYDFLHKDHGVLKLPTMLKVALDVARGMSYLHQNNIIHRDKLLIDENEVVKFADFGVARVQTLSGVMTPETGTYRWIGSRGCSRREGQQKEKPWRALSAHGVLPLNRQESENTA</sequence>
<comment type="caution">
    <text evidence="2">The sequence shown here is derived from an EMBL/GenBank/DDBJ whole genome shotgun (WGS) entry which is preliminary data.</text>
</comment>
<dbReference type="PANTHER" id="PTHR44329:SF128">
    <property type="entry name" value="SERINE_THREONINE-PROTEIN KINASE STY46"/>
    <property type="match status" value="1"/>
</dbReference>
<accession>A0ABD2Z9M0</accession>
<dbReference type="InterPro" id="IPR051681">
    <property type="entry name" value="Ser/Thr_Kinases-Pseudokinases"/>
</dbReference>
<evidence type="ECO:0000313" key="3">
    <source>
        <dbReference type="Proteomes" id="UP001630127"/>
    </source>
</evidence>
<evidence type="ECO:0000259" key="1">
    <source>
        <dbReference type="PROSITE" id="PS50011"/>
    </source>
</evidence>
<proteinExistence type="predicted"/>
<reference evidence="2 3" key="1">
    <citation type="submission" date="2024-11" db="EMBL/GenBank/DDBJ databases">
        <title>A near-complete genome assembly of Cinchona calisaya.</title>
        <authorList>
            <person name="Lian D.C."/>
            <person name="Zhao X.W."/>
            <person name="Wei L."/>
        </authorList>
    </citation>
    <scope>NUCLEOTIDE SEQUENCE [LARGE SCALE GENOMIC DNA]</scope>
    <source>
        <tissue evidence="2">Nenye</tissue>
    </source>
</reference>
<dbReference type="InterPro" id="IPR011009">
    <property type="entry name" value="Kinase-like_dom_sf"/>
</dbReference>
<name>A0ABD2Z9M0_9GENT</name>
<feature type="domain" description="Protein kinase" evidence="1">
    <location>
        <begin position="1"/>
        <end position="196"/>
    </location>
</feature>
<dbReference type="SUPFAM" id="SSF56112">
    <property type="entry name" value="Protein kinase-like (PK-like)"/>
    <property type="match status" value="1"/>
</dbReference>
<dbReference type="Pfam" id="PF07714">
    <property type="entry name" value="PK_Tyr_Ser-Thr"/>
    <property type="match status" value="1"/>
</dbReference>
<dbReference type="Proteomes" id="UP001630127">
    <property type="component" value="Unassembled WGS sequence"/>
</dbReference>
<dbReference type="AlphaFoldDB" id="A0ABD2Z9M0"/>
<dbReference type="PROSITE" id="PS50011">
    <property type="entry name" value="PROTEIN_KINASE_DOM"/>
    <property type="match status" value="1"/>
</dbReference>
<dbReference type="InterPro" id="IPR000719">
    <property type="entry name" value="Prot_kinase_dom"/>
</dbReference>
<evidence type="ECO:0000313" key="2">
    <source>
        <dbReference type="EMBL" id="KAL3514817.1"/>
    </source>
</evidence>
<dbReference type="Gene3D" id="1.10.510.10">
    <property type="entry name" value="Transferase(Phosphotransferase) domain 1"/>
    <property type="match status" value="1"/>
</dbReference>
<dbReference type="PANTHER" id="PTHR44329">
    <property type="entry name" value="SERINE/THREONINE-PROTEIN KINASE TNNI3K-RELATED"/>
    <property type="match status" value="1"/>
</dbReference>
<gene>
    <name evidence="2" type="ORF">ACH5RR_027534</name>
</gene>